<dbReference type="PANTHER" id="PTHR13767">
    <property type="entry name" value="TRNA-PSEUDOURIDINE SYNTHASE"/>
    <property type="match status" value="1"/>
</dbReference>
<dbReference type="AlphaFoldDB" id="A0A2G4EVH9"/>
<feature type="active site" description="Nucleophile" evidence="5">
    <location>
        <position position="39"/>
    </location>
</feature>
<keyword evidence="9" id="KW-1185">Reference proteome</keyword>
<keyword evidence="4 5" id="KW-0413">Isomerase</keyword>
<comment type="caution">
    <text evidence="8">The sequence shown here is derived from an EMBL/GenBank/DDBJ whole genome shotgun (WGS) entry which is preliminary data.</text>
</comment>
<comment type="catalytic activity">
    <reaction evidence="1 5">
        <text>uridine(55) in tRNA = pseudouridine(55) in tRNA</text>
        <dbReference type="Rhea" id="RHEA:42532"/>
        <dbReference type="Rhea" id="RHEA-COMP:10101"/>
        <dbReference type="Rhea" id="RHEA-COMP:10102"/>
        <dbReference type="ChEBI" id="CHEBI:65314"/>
        <dbReference type="ChEBI" id="CHEBI:65315"/>
        <dbReference type="EC" id="5.4.99.25"/>
    </reaction>
</comment>
<dbReference type="GO" id="GO:0003723">
    <property type="term" value="F:RNA binding"/>
    <property type="evidence" value="ECO:0007669"/>
    <property type="project" value="InterPro"/>
</dbReference>
<name>A0A2G4EVH9_9CYAN</name>
<evidence type="ECO:0000259" key="7">
    <source>
        <dbReference type="Pfam" id="PF01509"/>
    </source>
</evidence>
<evidence type="ECO:0000256" key="1">
    <source>
        <dbReference type="ARBA" id="ARBA00000385"/>
    </source>
</evidence>
<dbReference type="RefSeq" id="WP_096832153.1">
    <property type="nucleotide sequence ID" value="NZ_NXIB02000182.1"/>
</dbReference>
<feature type="compositionally biased region" description="Basic and acidic residues" evidence="6">
    <location>
        <begin position="259"/>
        <end position="268"/>
    </location>
</feature>
<dbReference type="GO" id="GO:0160148">
    <property type="term" value="F:tRNA pseudouridine(55) synthase activity"/>
    <property type="evidence" value="ECO:0007669"/>
    <property type="project" value="UniProtKB-EC"/>
</dbReference>
<dbReference type="Pfam" id="PF01509">
    <property type="entry name" value="TruB_N"/>
    <property type="match status" value="1"/>
</dbReference>
<dbReference type="InterPro" id="IPR014780">
    <property type="entry name" value="tRNA_psdUridine_synth_TruB"/>
</dbReference>
<evidence type="ECO:0000256" key="4">
    <source>
        <dbReference type="ARBA" id="ARBA00023235"/>
    </source>
</evidence>
<dbReference type="HAMAP" id="MF_01080">
    <property type="entry name" value="TruB_bact"/>
    <property type="match status" value="1"/>
</dbReference>
<evidence type="ECO:0000256" key="2">
    <source>
        <dbReference type="ARBA" id="ARBA00005642"/>
    </source>
</evidence>
<dbReference type="CDD" id="cd02573">
    <property type="entry name" value="PseudoU_synth_EcTruB"/>
    <property type="match status" value="1"/>
</dbReference>
<reference evidence="8" key="1">
    <citation type="submission" date="2017-10" db="EMBL/GenBank/DDBJ databases">
        <title>Draft genome sequence of the planktic cyanobacteria Tychonema bourrellyi isolated from alpine lentic freshwater.</title>
        <authorList>
            <person name="Tett A."/>
            <person name="Armanini F."/>
            <person name="Asnicar F."/>
            <person name="Boscaini A."/>
            <person name="Pasolli E."/>
            <person name="Zolfo M."/>
            <person name="Donati C."/>
            <person name="Salmaso N."/>
            <person name="Segata N."/>
        </authorList>
    </citation>
    <scope>NUCLEOTIDE SEQUENCE</scope>
    <source>
        <strain evidence="8">FEM_GT703</strain>
    </source>
</reference>
<evidence type="ECO:0000313" key="8">
    <source>
        <dbReference type="EMBL" id="PHX53534.1"/>
    </source>
</evidence>
<feature type="region of interest" description="Disordered" evidence="6">
    <location>
        <begin position="251"/>
        <end position="276"/>
    </location>
</feature>
<proteinExistence type="inferred from homology"/>
<organism evidence="8 9">
    <name type="scientific">Tychonema bourrellyi FEM_GT703</name>
    <dbReference type="NCBI Taxonomy" id="2040638"/>
    <lineage>
        <taxon>Bacteria</taxon>
        <taxon>Bacillati</taxon>
        <taxon>Cyanobacteriota</taxon>
        <taxon>Cyanophyceae</taxon>
        <taxon>Oscillatoriophycideae</taxon>
        <taxon>Oscillatoriales</taxon>
        <taxon>Microcoleaceae</taxon>
        <taxon>Tychonema</taxon>
    </lineage>
</organism>
<dbReference type="InterPro" id="IPR002501">
    <property type="entry name" value="PsdUridine_synth_N"/>
</dbReference>
<sequence length="313" mass="34394">MYEGFLNLNKPAGMTSHDCVGRVRRLLKLKRVGHGGTLDPTVTGVLPIALGKATRLLQFLQYHKAYKGTIRFGLTTATDDLEGEILSSQSVPDLTLEKVQTELPNFIGKIEQFPPSFSAIQVGGKRLYELARKGETVEVAARKVEVFRLDVLDWRAGDFPELDLAISCGAGTYIRAIARDLGAILNVGGTLACLTRTESSGFAIEHSLSFADLEMQLQEGKFSPIPPSEVLGHLGAIVLSSEYTKRWFQGQRLPIPETPQKEREEASRNELSQTPSPLSPYFLQVYNEDGQFLGIGQVANSDTNTILSPQIVF</sequence>
<comment type="similarity">
    <text evidence="2 5">Belongs to the pseudouridine synthase TruB family. Type 1 subfamily.</text>
</comment>
<feature type="domain" description="Pseudouridine synthase II N-terminal" evidence="7">
    <location>
        <begin position="24"/>
        <end position="174"/>
    </location>
</feature>
<comment type="function">
    <text evidence="5">Responsible for synthesis of pseudouridine from uracil-55 in the psi GC loop of transfer RNAs.</text>
</comment>
<gene>
    <name evidence="5" type="primary">truB</name>
    <name evidence="8" type="ORF">CP500_020995</name>
</gene>
<dbReference type="SUPFAM" id="SSF55120">
    <property type="entry name" value="Pseudouridine synthase"/>
    <property type="match status" value="1"/>
</dbReference>
<accession>A0A2G4EVH9</accession>
<dbReference type="OrthoDB" id="9802309at2"/>
<dbReference type="PANTHER" id="PTHR13767:SF2">
    <property type="entry name" value="PSEUDOURIDYLATE SYNTHASE TRUB1"/>
    <property type="match status" value="1"/>
</dbReference>
<evidence type="ECO:0000256" key="6">
    <source>
        <dbReference type="SAM" id="MobiDB-lite"/>
    </source>
</evidence>
<dbReference type="GO" id="GO:0031119">
    <property type="term" value="P:tRNA pseudouridine synthesis"/>
    <property type="evidence" value="ECO:0007669"/>
    <property type="project" value="UniProtKB-UniRule"/>
</dbReference>
<dbReference type="Gene3D" id="3.30.2350.10">
    <property type="entry name" value="Pseudouridine synthase"/>
    <property type="match status" value="1"/>
</dbReference>
<protein>
    <recommendedName>
        <fullName evidence="5">tRNA pseudouridine synthase B</fullName>
        <ecNumber evidence="5">5.4.99.25</ecNumber>
    </recommendedName>
    <alternativeName>
        <fullName evidence="5">tRNA pseudouridine(55) synthase</fullName>
        <shortName evidence="5">Psi55 synthase</shortName>
    </alternativeName>
    <alternativeName>
        <fullName evidence="5">tRNA pseudouridylate synthase</fullName>
    </alternativeName>
    <alternativeName>
        <fullName evidence="5">tRNA-uridine isomerase</fullName>
    </alternativeName>
</protein>
<dbReference type="Proteomes" id="UP000226442">
    <property type="component" value="Unassembled WGS sequence"/>
</dbReference>
<evidence type="ECO:0000256" key="3">
    <source>
        <dbReference type="ARBA" id="ARBA00022694"/>
    </source>
</evidence>
<dbReference type="EMBL" id="NXIB02000182">
    <property type="protein sequence ID" value="PHX53534.1"/>
    <property type="molecule type" value="Genomic_DNA"/>
</dbReference>
<dbReference type="GO" id="GO:1990481">
    <property type="term" value="P:mRNA pseudouridine synthesis"/>
    <property type="evidence" value="ECO:0007669"/>
    <property type="project" value="TreeGrafter"/>
</dbReference>
<evidence type="ECO:0000313" key="9">
    <source>
        <dbReference type="Proteomes" id="UP000226442"/>
    </source>
</evidence>
<evidence type="ECO:0000256" key="5">
    <source>
        <dbReference type="HAMAP-Rule" id="MF_01080"/>
    </source>
</evidence>
<keyword evidence="3 5" id="KW-0819">tRNA processing</keyword>
<dbReference type="InterPro" id="IPR020103">
    <property type="entry name" value="PsdUridine_synth_cat_dom_sf"/>
</dbReference>
<dbReference type="EC" id="5.4.99.25" evidence="5"/>
<dbReference type="NCBIfam" id="TIGR00431">
    <property type="entry name" value="TruB"/>
    <property type="match status" value="1"/>
</dbReference>